<dbReference type="InterPro" id="IPR007251">
    <property type="entry name" value="Iron_permease_Fet4"/>
</dbReference>
<comment type="caution">
    <text evidence="2">The sequence shown here is derived from an EMBL/GenBank/DDBJ whole genome shotgun (WGS) entry which is preliminary data.</text>
</comment>
<keyword evidence="1" id="KW-0472">Membrane</keyword>
<gene>
    <name evidence="2" type="ORF">FXB38_23840</name>
</gene>
<dbReference type="OrthoDB" id="119761at2"/>
<dbReference type="GO" id="GO:0055085">
    <property type="term" value="P:transmembrane transport"/>
    <property type="evidence" value="ECO:0007669"/>
    <property type="project" value="InterPro"/>
</dbReference>
<reference evidence="2 3" key="1">
    <citation type="submission" date="2019-08" db="EMBL/GenBank/DDBJ databases">
        <title>Bradyrhizobium hipponensis sp. nov., a rhizobium isolated from a Lupinus angustifolius root nodule in Tunisia.</title>
        <authorList>
            <person name="Off K."/>
            <person name="Rejili M."/>
            <person name="Mars M."/>
            <person name="Brachmann A."/>
            <person name="Marin M."/>
        </authorList>
    </citation>
    <scope>NUCLEOTIDE SEQUENCE [LARGE SCALE GENOMIC DNA]</scope>
    <source>
        <strain evidence="2 3">CTAW11</strain>
    </source>
</reference>
<dbReference type="RefSeq" id="WP_148753404.1">
    <property type="nucleotide sequence ID" value="NZ_VSSR01000040.1"/>
</dbReference>
<protein>
    <submittedName>
        <fullName evidence="2">Low affinity iron permease family protein</fullName>
    </submittedName>
</protein>
<evidence type="ECO:0000313" key="3">
    <source>
        <dbReference type="Proteomes" id="UP000324853"/>
    </source>
</evidence>
<evidence type="ECO:0000313" key="2">
    <source>
        <dbReference type="EMBL" id="TYL80864.1"/>
    </source>
</evidence>
<dbReference type="Pfam" id="PF04120">
    <property type="entry name" value="Iron_permease"/>
    <property type="match status" value="1"/>
</dbReference>
<feature type="transmembrane region" description="Helical" evidence="1">
    <location>
        <begin position="31"/>
        <end position="49"/>
    </location>
</feature>
<dbReference type="AlphaFoldDB" id="A0A5S4WKV3"/>
<accession>A0A5S4WKV3</accession>
<organism evidence="2 3">
    <name type="scientific">Bradyrhizobium cytisi</name>
    <dbReference type="NCBI Taxonomy" id="515489"/>
    <lineage>
        <taxon>Bacteria</taxon>
        <taxon>Pseudomonadati</taxon>
        <taxon>Pseudomonadota</taxon>
        <taxon>Alphaproteobacteria</taxon>
        <taxon>Hyphomicrobiales</taxon>
        <taxon>Nitrobacteraceae</taxon>
        <taxon>Bradyrhizobium</taxon>
    </lineage>
</organism>
<dbReference type="EMBL" id="VSSR01000040">
    <property type="protein sequence ID" value="TYL80864.1"/>
    <property type="molecule type" value="Genomic_DNA"/>
</dbReference>
<keyword evidence="1" id="KW-0812">Transmembrane</keyword>
<keyword evidence="3" id="KW-1185">Reference proteome</keyword>
<keyword evidence="1" id="KW-1133">Transmembrane helix</keyword>
<evidence type="ECO:0000256" key="1">
    <source>
        <dbReference type="SAM" id="Phobius"/>
    </source>
</evidence>
<feature type="transmembrane region" description="Helical" evidence="1">
    <location>
        <begin position="55"/>
        <end position="74"/>
    </location>
</feature>
<dbReference type="Proteomes" id="UP000324853">
    <property type="component" value="Unassembled WGS sequence"/>
</dbReference>
<name>A0A5S4WKV3_9BRAD</name>
<sequence>MQQRHQESERPRRLFASIANRASQAAGRASAFILACTVIVIWAVTGPLFRFSDTWQLVINTGTTIVTFLMVFLIQNSQNRDSAAIQVKLDELIRTGAVQNSFVGIEHLTADELEDLRKRCEERAKAVATNRQVERRTERVRKAHRGATG</sequence>
<proteinExistence type="predicted"/>